<dbReference type="OrthoDB" id="581367at2"/>
<evidence type="ECO:0000256" key="1">
    <source>
        <dbReference type="SAM" id="Phobius"/>
    </source>
</evidence>
<reference evidence="2 3" key="1">
    <citation type="submission" date="2016-11" db="EMBL/GenBank/DDBJ databases">
        <title>Draft Genome Sequences of Nine Cyanobacterial Strains from Diverse Habitats.</title>
        <authorList>
            <person name="Zhu T."/>
            <person name="Hou S."/>
            <person name="Lu X."/>
            <person name="Hess W.R."/>
        </authorList>
    </citation>
    <scope>NUCLEOTIDE SEQUENCE [LARGE SCALE GENOMIC DNA]</scope>
    <source>
        <strain evidence="2 3">NIES-30</strain>
    </source>
</reference>
<keyword evidence="1" id="KW-0472">Membrane</keyword>
<evidence type="ECO:0000313" key="3">
    <source>
        <dbReference type="Proteomes" id="UP000185557"/>
    </source>
</evidence>
<keyword evidence="1" id="KW-0812">Transmembrane</keyword>
<dbReference type="AlphaFoldDB" id="A0A1U7J780"/>
<sequence length="258" mass="29547">MTVALELATAEDLRTALGRWLEDYGHSVHYQVPCPEEGNVDLLTPAYAIYCPPTLTPPDLWTTVDNIQLHQPHFPDQRSVIAGLTPETDWESAQAIAEQIQPKGIEIWFLDQMPQFVDYYRQINAEPLPQPPGRLTRRTPLAGCLISLGMAAILSASFWLAYRILDRYQLRTASSSQENRLWEQLHNSVEVWDMNTTLATLERLRASRSPCASQFAERFETSLRQQGAEGFRDINPIKRALNLQDDCRLEIREYDFSQ</sequence>
<protein>
    <submittedName>
        <fullName evidence="2">Uncharacterized protein</fullName>
    </submittedName>
</protein>
<proteinExistence type="predicted"/>
<keyword evidence="1" id="KW-1133">Transmembrane helix</keyword>
<accession>A0A1U7J780</accession>
<comment type="caution">
    <text evidence="2">The sequence shown here is derived from an EMBL/GenBank/DDBJ whole genome shotgun (WGS) entry which is preliminary data.</text>
</comment>
<name>A0A1U7J780_9CYAN</name>
<dbReference type="Proteomes" id="UP000185557">
    <property type="component" value="Unassembled WGS sequence"/>
</dbReference>
<evidence type="ECO:0000313" key="2">
    <source>
        <dbReference type="EMBL" id="OKH49021.1"/>
    </source>
</evidence>
<dbReference type="RefSeq" id="WP_073607802.1">
    <property type="nucleotide sequence ID" value="NZ_MRCG01000004.1"/>
</dbReference>
<dbReference type="EMBL" id="MRCG01000004">
    <property type="protein sequence ID" value="OKH49021.1"/>
    <property type="molecule type" value="Genomic_DNA"/>
</dbReference>
<keyword evidence="3" id="KW-1185">Reference proteome</keyword>
<gene>
    <name evidence="2" type="ORF">NIES30_07545</name>
</gene>
<organism evidence="2 3">
    <name type="scientific">Phormidium tenue NIES-30</name>
    <dbReference type="NCBI Taxonomy" id="549789"/>
    <lineage>
        <taxon>Bacteria</taxon>
        <taxon>Bacillati</taxon>
        <taxon>Cyanobacteriota</taxon>
        <taxon>Cyanophyceae</taxon>
        <taxon>Oscillatoriophycideae</taxon>
        <taxon>Oscillatoriales</taxon>
        <taxon>Oscillatoriaceae</taxon>
        <taxon>Phormidium</taxon>
    </lineage>
</organism>
<feature type="transmembrane region" description="Helical" evidence="1">
    <location>
        <begin position="140"/>
        <end position="162"/>
    </location>
</feature>